<dbReference type="EMBL" id="CP048632">
    <property type="protein sequence ID" value="QIB38124.1"/>
    <property type="molecule type" value="Genomic_DNA"/>
</dbReference>
<keyword evidence="2" id="KW-1185">Reference proteome</keyword>
<dbReference type="Proteomes" id="UP000464865">
    <property type="component" value="Chromosome M15-11"/>
</dbReference>
<evidence type="ECO:0000313" key="1">
    <source>
        <dbReference type="EMBL" id="QIB38124.1"/>
    </source>
</evidence>
<organism evidence="1 2">
    <name type="scientific">Rhizobium oryzihabitans</name>
    <dbReference type="NCBI Taxonomy" id="2267833"/>
    <lineage>
        <taxon>Bacteria</taxon>
        <taxon>Pseudomonadati</taxon>
        <taxon>Pseudomonadota</taxon>
        <taxon>Alphaproteobacteria</taxon>
        <taxon>Hyphomicrobiales</taxon>
        <taxon>Rhizobiaceae</taxon>
        <taxon>Rhizobium/Agrobacterium group</taxon>
        <taxon>Rhizobium</taxon>
    </lineage>
</organism>
<accession>A0A7L5BGS9</accession>
<protein>
    <recommendedName>
        <fullName evidence="3">DUF2833 domain-containing protein</fullName>
    </recommendedName>
</protein>
<proteinExistence type="predicted"/>
<gene>
    <name evidence="1" type="ORF">G3A56_09090</name>
</gene>
<dbReference type="RefSeq" id="WP_164056302.1">
    <property type="nucleotide sequence ID" value="NZ_CP048632.1"/>
</dbReference>
<dbReference type="KEGG" id="roy:G3A56_09090"/>
<evidence type="ECO:0008006" key="3">
    <source>
        <dbReference type="Google" id="ProtNLM"/>
    </source>
</evidence>
<reference evidence="1 2" key="1">
    <citation type="submission" date="2020-02" db="EMBL/GenBank/DDBJ databases">
        <title>Plant-Promoting Endophytic Bacterium Rhizobium oryzihabitans sp. nov., Isolated from the Root of Rice.</title>
        <authorList>
            <person name="zhao J."/>
            <person name="Zhang G."/>
        </authorList>
    </citation>
    <scope>NUCLEOTIDE SEQUENCE [LARGE SCALE GENOMIC DNA]</scope>
    <source>
        <strain evidence="1 2">M15</strain>
    </source>
</reference>
<dbReference type="AlphaFoldDB" id="A0A7L5BGS9"/>
<name>A0A7L5BGS9_9HYPH</name>
<sequence length="155" mass="17940">MSFRIIETTDAHLLAIAPRMREADAAEVFAATGRSPLSALRYSVARSDFSYTIEFDGQPETVFGCGTVNLVCRIGAPWLLGSDALERYYRHFLKGSRFWVSKMRREYSGLRNIVDDRNEVSKRWLQWLGFTLSEPIPMGYEQRPFRIFEMKETNV</sequence>
<evidence type="ECO:0000313" key="2">
    <source>
        <dbReference type="Proteomes" id="UP000464865"/>
    </source>
</evidence>